<dbReference type="STRING" id="649747.HMPREF0083_03474"/>
<evidence type="ECO:0000313" key="2">
    <source>
        <dbReference type="Proteomes" id="UP000016511"/>
    </source>
</evidence>
<keyword evidence="2" id="KW-1185">Reference proteome</keyword>
<name>U1Y8F8_ANEAE</name>
<protein>
    <submittedName>
        <fullName evidence="1">Uncharacterized protein</fullName>
    </submittedName>
</protein>
<comment type="caution">
    <text evidence="1">The sequence shown here is derived from an EMBL/GenBank/DDBJ whole genome shotgun (WGS) entry which is preliminary data.</text>
</comment>
<evidence type="ECO:0000313" key="1">
    <source>
        <dbReference type="EMBL" id="ERI08452.1"/>
    </source>
</evidence>
<dbReference type="Proteomes" id="UP000016511">
    <property type="component" value="Unassembled WGS sequence"/>
</dbReference>
<dbReference type="AlphaFoldDB" id="U1Y8F8"/>
<accession>U1Y8F8</accession>
<gene>
    <name evidence="1" type="ORF">HMPREF0083_03474</name>
</gene>
<reference evidence="1 2" key="1">
    <citation type="submission" date="2013-08" db="EMBL/GenBank/DDBJ databases">
        <authorList>
            <person name="Weinstock G."/>
            <person name="Sodergren E."/>
            <person name="Wylie T."/>
            <person name="Fulton L."/>
            <person name="Fulton R."/>
            <person name="Fronick C."/>
            <person name="O'Laughlin M."/>
            <person name="Godfrey J."/>
            <person name="Miner T."/>
            <person name="Herter B."/>
            <person name="Appelbaum E."/>
            <person name="Cordes M."/>
            <person name="Lek S."/>
            <person name="Wollam A."/>
            <person name="Pepin K.H."/>
            <person name="Palsikar V.B."/>
            <person name="Mitreva M."/>
            <person name="Wilson R.K."/>
        </authorList>
    </citation>
    <scope>NUCLEOTIDE SEQUENCE [LARGE SCALE GENOMIC DNA]</scope>
    <source>
        <strain evidence="1 2">ATCC 12856</strain>
    </source>
</reference>
<organism evidence="1 2">
    <name type="scientific">Aneurinibacillus aneurinilyticus ATCC 12856</name>
    <dbReference type="NCBI Taxonomy" id="649747"/>
    <lineage>
        <taxon>Bacteria</taxon>
        <taxon>Bacillati</taxon>
        <taxon>Bacillota</taxon>
        <taxon>Bacilli</taxon>
        <taxon>Bacillales</taxon>
        <taxon>Paenibacillaceae</taxon>
        <taxon>Aneurinibacillus group</taxon>
        <taxon>Aneurinibacillus</taxon>
    </lineage>
</organism>
<dbReference type="EMBL" id="AWSJ01000206">
    <property type="protein sequence ID" value="ERI08452.1"/>
    <property type="molecule type" value="Genomic_DNA"/>
</dbReference>
<proteinExistence type="predicted"/>
<sequence length="41" mass="4825">MSINNEEQSYLSFRHLLAEGFFAEKCGCNLWEFGKLTQNLR</sequence>
<dbReference type="HOGENOM" id="CLU_3264903_0_0_9"/>